<feature type="domain" description="HTH lysR-type" evidence="5">
    <location>
        <begin position="6"/>
        <end position="63"/>
    </location>
</feature>
<sequence>MRFKGLDLNLMVALDHLLTERNVSRAADKLFLSQSATSGALARLREFFGDDLLVPVGRKMTLTPRAQELAVAIRAALMQIETTIIEQPRLDLSTARRSLRVITSDYVGIAFFARVVQSIQAEAPGISFTFVTPSSDATRQIARGQVDLAVMPERFLAPDHPSHLLFADGYAVIVDAQNARVGEALDLETFMALPQVSVQLIDGPPSYETALADRFGNSRVIDVLATNFSSVPFFVLGTQRAAIVHQRLAQIVCAMMPLRMYPPPMPLPELRIALQWHQLADGDPLLRHVRTRILEIAAAEGL</sequence>
<dbReference type="GO" id="GO:0003677">
    <property type="term" value="F:DNA binding"/>
    <property type="evidence" value="ECO:0007669"/>
    <property type="project" value="UniProtKB-KW"/>
</dbReference>
<keyword evidence="3" id="KW-0238">DNA-binding</keyword>
<reference evidence="6 7" key="1">
    <citation type="journal article" date="2011" name="Syst. Appl. Microbiol.">
        <title>Defluviimonas denitrificans gen. nov., sp. nov., and Pararhodobacter aggregans gen. nov., sp. nov., non-phototrophic Rhodobacteraceae from the biofilter of a marine aquaculture.</title>
        <authorList>
            <person name="Foesel B.U."/>
            <person name="Drake H.L."/>
            <person name="Schramm A."/>
        </authorList>
    </citation>
    <scope>NUCLEOTIDE SEQUENCE [LARGE SCALE GENOMIC DNA]</scope>
    <source>
        <strain evidence="6 7">D1-19</strain>
    </source>
</reference>
<dbReference type="OrthoDB" id="528082at2"/>
<dbReference type="PANTHER" id="PTHR30118:SF6">
    <property type="entry name" value="HTH-TYPE TRANSCRIPTIONAL REGULATOR LEUO"/>
    <property type="match status" value="1"/>
</dbReference>
<dbReference type="EMBL" id="QDDR01000007">
    <property type="protein sequence ID" value="PVE46928.1"/>
    <property type="molecule type" value="Genomic_DNA"/>
</dbReference>
<dbReference type="PROSITE" id="PS50931">
    <property type="entry name" value="HTH_LYSR"/>
    <property type="match status" value="1"/>
</dbReference>
<dbReference type="InterPro" id="IPR005119">
    <property type="entry name" value="LysR_subst-bd"/>
</dbReference>
<dbReference type="RefSeq" id="WP_107752500.1">
    <property type="nucleotide sequence ID" value="NZ_QBKF01000007.1"/>
</dbReference>
<evidence type="ECO:0000256" key="2">
    <source>
        <dbReference type="ARBA" id="ARBA00023015"/>
    </source>
</evidence>
<dbReference type="Proteomes" id="UP000244810">
    <property type="component" value="Unassembled WGS sequence"/>
</dbReference>
<keyword evidence="7" id="KW-1185">Reference proteome</keyword>
<dbReference type="Gene3D" id="3.40.190.10">
    <property type="entry name" value="Periplasmic binding protein-like II"/>
    <property type="match status" value="2"/>
</dbReference>
<evidence type="ECO:0000259" key="5">
    <source>
        <dbReference type="PROSITE" id="PS50931"/>
    </source>
</evidence>
<dbReference type="InterPro" id="IPR000847">
    <property type="entry name" value="LysR_HTH_N"/>
</dbReference>
<evidence type="ECO:0000313" key="6">
    <source>
        <dbReference type="EMBL" id="PVE46928.1"/>
    </source>
</evidence>
<gene>
    <name evidence="6" type="ORF">DDE23_14735</name>
</gene>
<dbReference type="Pfam" id="PF00126">
    <property type="entry name" value="HTH_1"/>
    <property type="match status" value="1"/>
</dbReference>
<dbReference type="Pfam" id="PF03466">
    <property type="entry name" value="LysR_substrate"/>
    <property type="match status" value="1"/>
</dbReference>
<organism evidence="6 7">
    <name type="scientific">Pararhodobacter aggregans</name>
    <dbReference type="NCBI Taxonomy" id="404875"/>
    <lineage>
        <taxon>Bacteria</taxon>
        <taxon>Pseudomonadati</taxon>
        <taxon>Pseudomonadota</taxon>
        <taxon>Alphaproteobacteria</taxon>
        <taxon>Rhodobacterales</taxon>
        <taxon>Paracoccaceae</taxon>
        <taxon>Pararhodobacter</taxon>
    </lineage>
</organism>
<evidence type="ECO:0000256" key="1">
    <source>
        <dbReference type="ARBA" id="ARBA00009437"/>
    </source>
</evidence>
<keyword evidence="4" id="KW-0804">Transcription</keyword>
<dbReference type="AlphaFoldDB" id="A0A2T7UQP2"/>
<name>A0A2T7UQP2_9RHOB</name>
<keyword evidence="2" id="KW-0805">Transcription regulation</keyword>
<dbReference type="InterPro" id="IPR036390">
    <property type="entry name" value="WH_DNA-bd_sf"/>
</dbReference>
<dbReference type="SUPFAM" id="SSF46785">
    <property type="entry name" value="Winged helix' DNA-binding domain"/>
    <property type="match status" value="1"/>
</dbReference>
<protein>
    <submittedName>
        <fullName evidence="6">Nodulation protein NfeD</fullName>
    </submittedName>
</protein>
<dbReference type="SUPFAM" id="SSF53850">
    <property type="entry name" value="Periplasmic binding protein-like II"/>
    <property type="match status" value="1"/>
</dbReference>
<dbReference type="InterPro" id="IPR036388">
    <property type="entry name" value="WH-like_DNA-bd_sf"/>
</dbReference>
<comment type="caution">
    <text evidence="6">The sequence shown here is derived from an EMBL/GenBank/DDBJ whole genome shotgun (WGS) entry which is preliminary data.</text>
</comment>
<evidence type="ECO:0000256" key="3">
    <source>
        <dbReference type="ARBA" id="ARBA00023125"/>
    </source>
</evidence>
<evidence type="ECO:0000256" key="4">
    <source>
        <dbReference type="ARBA" id="ARBA00023163"/>
    </source>
</evidence>
<accession>A0A2T7UQP2</accession>
<dbReference type="GO" id="GO:0003700">
    <property type="term" value="F:DNA-binding transcription factor activity"/>
    <property type="evidence" value="ECO:0007669"/>
    <property type="project" value="InterPro"/>
</dbReference>
<dbReference type="Gene3D" id="1.10.10.10">
    <property type="entry name" value="Winged helix-like DNA-binding domain superfamily/Winged helix DNA-binding domain"/>
    <property type="match status" value="1"/>
</dbReference>
<comment type="similarity">
    <text evidence="1">Belongs to the LysR transcriptional regulatory family.</text>
</comment>
<evidence type="ECO:0000313" key="7">
    <source>
        <dbReference type="Proteomes" id="UP000244810"/>
    </source>
</evidence>
<dbReference type="PANTHER" id="PTHR30118">
    <property type="entry name" value="HTH-TYPE TRANSCRIPTIONAL REGULATOR LEUO-RELATED"/>
    <property type="match status" value="1"/>
</dbReference>
<dbReference type="InterPro" id="IPR050389">
    <property type="entry name" value="LysR-type_TF"/>
</dbReference>
<proteinExistence type="inferred from homology"/>